<evidence type="ECO:0000313" key="2">
    <source>
        <dbReference type="EMBL" id="MBB5080490.1"/>
    </source>
</evidence>
<protein>
    <submittedName>
        <fullName evidence="2">Uncharacterized protein</fullName>
    </submittedName>
</protein>
<feature type="region of interest" description="Disordered" evidence="1">
    <location>
        <begin position="1"/>
        <end position="53"/>
    </location>
</feature>
<accession>A0A7W8A6I3</accession>
<sequence length="53" mass="5313">MRATPRSAASAPARRGDHASPRQPTGGSRRLGPSSTTGKVSAGRGWAAILNAG</sequence>
<reference evidence="2 3" key="1">
    <citation type="submission" date="2020-08" db="EMBL/GenBank/DDBJ databases">
        <title>Genomic Encyclopedia of Type Strains, Phase IV (KMG-IV): sequencing the most valuable type-strain genomes for metagenomic binning, comparative biology and taxonomic classification.</title>
        <authorList>
            <person name="Goeker M."/>
        </authorList>
    </citation>
    <scope>NUCLEOTIDE SEQUENCE [LARGE SCALE GENOMIC DNA]</scope>
    <source>
        <strain evidence="2 3">DSM 45385</strain>
    </source>
</reference>
<dbReference type="EMBL" id="JACHIN010000008">
    <property type="protein sequence ID" value="MBB5080490.1"/>
    <property type="molecule type" value="Genomic_DNA"/>
</dbReference>
<evidence type="ECO:0000256" key="1">
    <source>
        <dbReference type="SAM" id="MobiDB-lite"/>
    </source>
</evidence>
<dbReference type="AlphaFoldDB" id="A0A7W8A6I3"/>
<dbReference type="Proteomes" id="UP000568380">
    <property type="component" value="Unassembled WGS sequence"/>
</dbReference>
<name>A0A7W8A6I3_9ACTN</name>
<gene>
    <name evidence="2" type="ORF">HNR40_005977</name>
</gene>
<evidence type="ECO:0000313" key="3">
    <source>
        <dbReference type="Proteomes" id="UP000568380"/>
    </source>
</evidence>
<comment type="caution">
    <text evidence="2">The sequence shown here is derived from an EMBL/GenBank/DDBJ whole genome shotgun (WGS) entry which is preliminary data.</text>
</comment>
<proteinExistence type="predicted"/>
<keyword evidence="3" id="KW-1185">Reference proteome</keyword>
<organism evidence="2 3">
    <name type="scientific">Nonomuraea endophytica</name>
    <dbReference type="NCBI Taxonomy" id="714136"/>
    <lineage>
        <taxon>Bacteria</taxon>
        <taxon>Bacillati</taxon>
        <taxon>Actinomycetota</taxon>
        <taxon>Actinomycetes</taxon>
        <taxon>Streptosporangiales</taxon>
        <taxon>Streptosporangiaceae</taxon>
        <taxon>Nonomuraea</taxon>
    </lineage>
</organism>
<feature type="compositionally biased region" description="Low complexity" evidence="1">
    <location>
        <begin position="1"/>
        <end position="13"/>
    </location>
</feature>